<accession>A0A7X1B0M9</accession>
<keyword evidence="1" id="KW-0812">Transmembrane</keyword>
<proteinExistence type="predicted"/>
<evidence type="ECO:0000313" key="3">
    <source>
        <dbReference type="Proteomes" id="UP000525652"/>
    </source>
</evidence>
<dbReference type="EMBL" id="JACHVA010000126">
    <property type="protein sequence ID" value="MBC2603372.1"/>
    <property type="molecule type" value="Genomic_DNA"/>
</dbReference>
<gene>
    <name evidence="2" type="ORF">H5P30_16435</name>
</gene>
<evidence type="ECO:0000313" key="2">
    <source>
        <dbReference type="EMBL" id="MBC2603372.1"/>
    </source>
</evidence>
<sequence length="208" mass="22727">MPTRSEFRSNHIDPDIESSSRGLTPYSMVLIGFSMLCFLGAFYMSLGAGAVQSFTFNPGEEKQIEQLNVKEPNTVFLVDVSQSTSGLTNNKGWSDVSVNVGSPEGSNLMAFGSDFWRASGYDDGPWSEKKNSFDMKVTFPIVGKYPVSIESASSPPNYNKPVLVRFEPKRGSTIPFFVFGVVALLVGIVMGYYANREAVNTAIANSIE</sequence>
<dbReference type="AlphaFoldDB" id="A0A7X1B0M9"/>
<keyword evidence="3" id="KW-1185">Reference proteome</keyword>
<reference evidence="2 3" key="1">
    <citation type="submission" date="2020-07" db="EMBL/GenBank/DDBJ databases">
        <authorList>
            <person name="Feng X."/>
        </authorList>
    </citation>
    <scope>NUCLEOTIDE SEQUENCE [LARGE SCALE GENOMIC DNA]</scope>
    <source>
        <strain evidence="2 3">JCM14086</strain>
    </source>
</reference>
<keyword evidence="1" id="KW-0472">Membrane</keyword>
<feature type="transmembrane region" description="Helical" evidence="1">
    <location>
        <begin position="26"/>
        <end position="46"/>
    </location>
</feature>
<feature type="transmembrane region" description="Helical" evidence="1">
    <location>
        <begin position="174"/>
        <end position="194"/>
    </location>
</feature>
<name>A0A7X1B0M9_9BACT</name>
<evidence type="ECO:0000256" key="1">
    <source>
        <dbReference type="SAM" id="Phobius"/>
    </source>
</evidence>
<dbReference type="Proteomes" id="UP000525652">
    <property type="component" value="Unassembled WGS sequence"/>
</dbReference>
<protein>
    <submittedName>
        <fullName evidence="2">Uncharacterized protein</fullName>
    </submittedName>
</protein>
<comment type="caution">
    <text evidence="2">The sequence shown here is derived from an EMBL/GenBank/DDBJ whole genome shotgun (WGS) entry which is preliminary data.</text>
</comment>
<organism evidence="2 3">
    <name type="scientific">Puniceicoccus vermicola</name>
    <dbReference type="NCBI Taxonomy" id="388746"/>
    <lineage>
        <taxon>Bacteria</taxon>
        <taxon>Pseudomonadati</taxon>
        <taxon>Verrucomicrobiota</taxon>
        <taxon>Opitutia</taxon>
        <taxon>Puniceicoccales</taxon>
        <taxon>Puniceicoccaceae</taxon>
        <taxon>Puniceicoccus</taxon>
    </lineage>
</organism>
<keyword evidence="1" id="KW-1133">Transmembrane helix</keyword>
<dbReference type="RefSeq" id="WP_185694004.1">
    <property type="nucleotide sequence ID" value="NZ_JACHVA010000126.1"/>
</dbReference>